<dbReference type="EMBL" id="BLXT01003783">
    <property type="protein sequence ID" value="GFO06757.1"/>
    <property type="molecule type" value="Genomic_DNA"/>
</dbReference>
<proteinExistence type="predicted"/>
<keyword evidence="2" id="KW-1185">Reference proteome</keyword>
<comment type="caution">
    <text evidence="1">The sequence shown here is derived from an EMBL/GenBank/DDBJ whole genome shotgun (WGS) entry which is preliminary data.</text>
</comment>
<dbReference type="Proteomes" id="UP000735302">
    <property type="component" value="Unassembled WGS sequence"/>
</dbReference>
<sequence>MVLLTVYPSPLELSEGSRALTRIYCRFVAQPMQSVGNAVFDKHILPSDGTVVGRVTLCLEHPHEVAHVILDGWLVTGSDGLKPRDHPSAAKWVERSIYQTEIVSLAWNGPGLYRRVPGSKVDSRIGRACKSGLLHS</sequence>
<protein>
    <submittedName>
        <fullName evidence="1">Uncharacterized protein</fullName>
    </submittedName>
</protein>
<organism evidence="1 2">
    <name type="scientific">Plakobranchus ocellatus</name>
    <dbReference type="NCBI Taxonomy" id="259542"/>
    <lineage>
        <taxon>Eukaryota</taxon>
        <taxon>Metazoa</taxon>
        <taxon>Spiralia</taxon>
        <taxon>Lophotrochozoa</taxon>
        <taxon>Mollusca</taxon>
        <taxon>Gastropoda</taxon>
        <taxon>Heterobranchia</taxon>
        <taxon>Euthyneura</taxon>
        <taxon>Panpulmonata</taxon>
        <taxon>Sacoglossa</taxon>
        <taxon>Placobranchoidea</taxon>
        <taxon>Plakobranchidae</taxon>
        <taxon>Plakobranchus</taxon>
    </lineage>
</organism>
<accession>A0AAV4AHM0</accession>
<evidence type="ECO:0000313" key="1">
    <source>
        <dbReference type="EMBL" id="GFO06757.1"/>
    </source>
</evidence>
<reference evidence="1 2" key="1">
    <citation type="journal article" date="2021" name="Elife">
        <title>Chloroplast acquisition without the gene transfer in kleptoplastic sea slugs, Plakobranchus ocellatus.</title>
        <authorList>
            <person name="Maeda T."/>
            <person name="Takahashi S."/>
            <person name="Yoshida T."/>
            <person name="Shimamura S."/>
            <person name="Takaki Y."/>
            <person name="Nagai Y."/>
            <person name="Toyoda A."/>
            <person name="Suzuki Y."/>
            <person name="Arimoto A."/>
            <person name="Ishii H."/>
            <person name="Satoh N."/>
            <person name="Nishiyama T."/>
            <person name="Hasebe M."/>
            <person name="Maruyama T."/>
            <person name="Minagawa J."/>
            <person name="Obokata J."/>
            <person name="Shigenobu S."/>
        </authorList>
    </citation>
    <scope>NUCLEOTIDE SEQUENCE [LARGE SCALE GENOMIC DNA]</scope>
</reference>
<name>A0AAV4AHM0_9GAST</name>
<dbReference type="AlphaFoldDB" id="A0AAV4AHM0"/>
<evidence type="ECO:0000313" key="2">
    <source>
        <dbReference type="Proteomes" id="UP000735302"/>
    </source>
</evidence>
<gene>
    <name evidence="1" type="ORF">PoB_003326200</name>
</gene>